<dbReference type="OrthoDB" id="9776488at2"/>
<feature type="binding site" evidence="7">
    <location>
        <position position="219"/>
    </location>
    <ligand>
        <name>substrate</name>
    </ligand>
</feature>
<dbReference type="RefSeq" id="WP_007256603.1">
    <property type="nucleotide sequence ID" value="NZ_CH724108.1"/>
</dbReference>
<keyword evidence="3 5" id="KW-0378">Hydrolase</keyword>
<proteinExistence type="inferred from homology"/>
<dbReference type="InterPro" id="IPR011059">
    <property type="entry name" value="Metal-dep_hydrolase_composite"/>
</dbReference>
<dbReference type="PIRSF" id="PIRSF038994">
    <property type="entry name" value="NagA"/>
    <property type="match status" value="1"/>
</dbReference>
<dbReference type="InterPro" id="IPR006680">
    <property type="entry name" value="Amidohydro-rel"/>
</dbReference>
<feature type="binding site" evidence="8">
    <location>
        <position position="208"/>
    </location>
    <ligand>
        <name>Zn(2+)</name>
        <dbReference type="ChEBI" id="CHEBI:29105"/>
    </ligand>
</feature>
<evidence type="ECO:0000256" key="7">
    <source>
        <dbReference type="PIRSR" id="PIRSR038994-2"/>
    </source>
</evidence>
<accession>Q2CFC4</accession>
<name>Q2CFC4_OCEGH</name>
<evidence type="ECO:0000256" key="1">
    <source>
        <dbReference type="ARBA" id="ARBA00010716"/>
    </source>
</evidence>
<keyword evidence="2 8" id="KW-0479">Metal-binding</keyword>
<dbReference type="InterPro" id="IPR003764">
    <property type="entry name" value="GlcNAc_6-P_deAcase"/>
</dbReference>
<evidence type="ECO:0000259" key="9">
    <source>
        <dbReference type="Pfam" id="PF01979"/>
    </source>
</evidence>
<dbReference type="HOGENOM" id="CLU_032482_2_2_5"/>
<evidence type="ECO:0000313" key="11">
    <source>
        <dbReference type="Proteomes" id="UP000003635"/>
    </source>
</evidence>
<dbReference type="GO" id="GO:0046872">
    <property type="term" value="F:metal ion binding"/>
    <property type="evidence" value="ECO:0007669"/>
    <property type="project" value="UniProtKB-KW"/>
</dbReference>
<dbReference type="eggNOG" id="COG1820">
    <property type="taxonomic scope" value="Bacteria"/>
</dbReference>
<keyword evidence="11" id="KW-1185">Reference proteome</keyword>
<dbReference type="Proteomes" id="UP000003635">
    <property type="component" value="Unassembled WGS sequence"/>
</dbReference>
<feature type="binding site" evidence="7">
    <location>
        <begin position="298"/>
        <end position="300"/>
    </location>
    <ligand>
        <name>substrate</name>
    </ligand>
</feature>
<feature type="binding site" evidence="7">
    <location>
        <position position="242"/>
    </location>
    <ligand>
        <name>substrate</name>
    </ligand>
</feature>
<dbReference type="Pfam" id="PF01979">
    <property type="entry name" value="Amidohydro_1"/>
    <property type="match status" value="1"/>
</dbReference>
<dbReference type="Gene3D" id="2.30.40.10">
    <property type="entry name" value="Urease, subunit C, domain 1"/>
    <property type="match status" value="1"/>
</dbReference>
<dbReference type="Gene3D" id="3.20.20.140">
    <property type="entry name" value="Metal-dependent hydrolases"/>
    <property type="match status" value="1"/>
</dbReference>
<evidence type="ECO:0000256" key="3">
    <source>
        <dbReference type="ARBA" id="ARBA00022801"/>
    </source>
</evidence>
<feature type="binding site" evidence="8">
    <location>
        <position position="187"/>
    </location>
    <ligand>
        <name>Zn(2+)</name>
        <dbReference type="ChEBI" id="CHEBI:29105"/>
    </ligand>
</feature>
<dbReference type="GO" id="GO:0006046">
    <property type="term" value="P:N-acetylglucosamine catabolic process"/>
    <property type="evidence" value="ECO:0007669"/>
    <property type="project" value="TreeGrafter"/>
</dbReference>
<sequence length="368" mass="38657">MAEWIAPEWLFDGQRLHEGLALQVRDGRVSAIGQARPEARRLAGLLTPGFVDLQVNGGGGCLLNTTPTVAGMETIAAAHRRLGTVAILPTLITDAPEVLEETVSAAISAQGREGIIGLHIEGPHIAAIRRGTHDARFVRPMVERTLELVSALREAGVRVMITVAPEAVSDAQVARLAATGAVVSIGHSDASAEQARAAVAAGARCFTHLFNAMSQMQNREPGVVGAAINSAAHAGIICDGHHVADEMVALAIRARPVPDRMFFVSDAMPTVGGPGSFALYGREIRVENGRLVNAEGSLAGAHVTMAESVARAIKVLKLAPEMALRMAVSVPAELIGRPDLATLEGRALSDIAHLSSDWTFDGYLDSLL</sequence>
<dbReference type="GO" id="GO:0008448">
    <property type="term" value="F:N-acetylglucosamine-6-phosphate deacetylase activity"/>
    <property type="evidence" value="ECO:0007669"/>
    <property type="project" value="InterPro"/>
</dbReference>
<protein>
    <submittedName>
        <fullName evidence="10">Putative N-acetylglucosamine-6-phosphate deacetylase</fullName>
    </submittedName>
</protein>
<dbReference type="STRING" id="314256.OG2516_15444"/>
<gene>
    <name evidence="10" type="ORF">OG2516_15444</name>
</gene>
<comment type="caution">
    <text evidence="10">The sequence shown here is derived from an EMBL/GenBank/DDBJ whole genome shotgun (WGS) entry which is preliminary data.</text>
</comment>
<dbReference type="SUPFAM" id="SSF51556">
    <property type="entry name" value="Metallo-dependent hydrolases"/>
    <property type="match status" value="1"/>
</dbReference>
<evidence type="ECO:0000256" key="6">
    <source>
        <dbReference type="PIRSR" id="PIRSR038994-1"/>
    </source>
</evidence>
<evidence type="ECO:0000256" key="2">
    <source>
        <dbReference type="ARBA" id="ARBA00022723"/>
    </source>
</evidence>
<feature type="binding site" evidence="7">
    <location>
        <position position="132"/>
    </location>
    <ligand>
        <name>substrate</name>
    </ligand>
</feature>
<feature type="binding site" evidence="7">
    <location>
        <begin position="211"/>
        <end position="212"/>
    </location>
    <ligand>
        <name>substrate</name>
    </ligand>
</feature>
<reference evidence="10 11" key="1">
    <citation type="journal article" date="2010" name="J. Bacteriol.">
        <title>Genome sequences of Oceanicola granulosus HTCC2516(T) and Oceanicola batsensis HTCC2597(TDelta).</title>
        <authorList>
            <person name="Thrash J.C."/>
            <person name="Cho J.C."/>
            <person name="Vergin K.L."/>
            <person name="Giovannoni S.J."/>
        </authorList>
    </citation>
    <scope>NUCLEOTIDE SEQUENCE [LARGE SCALE GENOMIC DNA]</scope>
    <source>
        <strain evidence="11">ATCC BAA-861 / DSM 15982 / KCTC 12143 / HTCC2516</strain>
    </source>
</reference>
<comment type="cofactor">
    <cofactor evidence="8">
        <name>a divalent metal cation</name>
        <dbReference type="ChEBI" id="CHEBI:60240"/>
    </cofactor>
    <text evidence="8">Binds 1 divalent metal cation per subunit.</text>
</comment>
<dbReference type="PANTHER" id="PTHR11113:SF14">
    <property type="entry name" value="N-ACETYLGLUCOSAMINE-6-PHOSPHATE DEACETYLASE"/>
    <property type="match status" value="1"/>
</dbReference>
<feature type="binding site" evidence="8">
    <location>
        <position position="121"/>
    </location>
    <ligand>
        <name>Zn(2+)</name>
        <dbReference type="ChEBI" id="CHEBI:29105"/>
    </ligand>
</feature>
<dbReference type="InterPro" id="IPR032466">
    <property type="entry name" value="Metal_Hydrolase"/>
</dbReference>
<dbReference type="AlphaFoldDB" id="Q2CFC4"/>
<dbReference type="EMBL" id="AAOT01000013">
    <property type="protein sequence ID" value="EAR51371.1"/>
    <property type="molecule type" value="Genomic_DNA"/>
</dbReference>
<organism evidence="10 11">
    <name type="scientific">Oceanicola granulosus (strain ATCC BAA-861 / DSM 15982 / KCTC 12143 / HTCC2516)</name>
    <dbReference type="NCBI Taxonomy" id="314256"/>
    <lineage>
        <taxon>Bacteria</taxon>
        <taxon>Pseudomonadati</taxon>
        <taxon>Pseudomonadota</taxon>
        <taxon>Alphaproteobacteria</taxon>
        <taxon>Rhodobacterales</taxon>
        <taxon>Roseobacteraceae</taxon>
        <taxon>Oceanicola</taxon>
    </lineage>
</organism>
<evidence type="ECO:0000256" key="5">
    <source>
        <dbReference type="PIRNR" id="PIRNR038994"/>
    </source>
</evidence>
<dbReference type="PANTHER" id="PTHR11113">
    <property type="entry name" value="N-ACETYLGLUCOSAMINE-6-PHOSPHATE DEACETYLASE"/>
    <property type="match status" value="1"/>
</dbReference>
<feature type="active site" description="Proton donor/acceptor" evidence="6">
    <location>
        <position position="266"/>
    </location>
</feature>
<evidence type="ECO:0000256" key="8">
    <source>
        <dbReference type="PIRSR" id="PIRSR038994-3"/>
    </source>
</evidence>
<comment type="similarity">
    <text evidence="1 5">Belongs to the metallo-dependent hydrolases superfamily. NagA family.</text>
</comment>
<evidence type="ECO:0000313" key="10">
    <source>
        <dbReference type="EMBL" id="EAR51371.1"/>
    </source>
</evidence>
<keyword evidence="4 5" id="KW-0119">Carbohydrate metabolism</keyword>
<feature type="domain" description="Amidohydrolase-related" evidence="9">
    <location>
        <begin position="46"/>
        <end position="343"/>
    </location>
</feature>
<evidence type="ECO:0000256" key="4">
    <source>
        <dbReference type="ARBA" id="ARBA00023277"/>
    </source>
</evidence>